<feature type="domain" description="Tify" evidence="3">
    <location>
        <begin position="110"/>
        <end position="145"/>
    </location>
</feature>
<sequence>MAEMSGFSQTCSLLSQYLKEKGSLGDLSLGMTCSSEGNGTPEMVRQVATTMNLFPMSEKQGDVSTTNKPTTRTNLISMDLFPQQAGFTTSAPKEDVQKSRDSRINKAATPEPQTAQMTIFYAGQVIVFNDFPADKAKEVMLLAGKGSSKGLTGFLPSVPVKNHPVFAPNVAKTPVESSGSIPPSSNAVPNFGNNLNQERMNLPLKALLMVISSALHVFYAFTTENDGIYLFYFYQVSNQKTFFSPSMPDLPIARKASLHRFLEKRKDRITARSPYQTIGLSGSPSKPAESKWLLNLRSNTIANHI</sequence>
<name>A0A6A6KFL4_HEVBR</name>
<evidence type="ECO:0000313" key="5">
    <source>
        <dbReference type="Proteomes" id="UP000467840"/>
    </source>
</evidence>
<dbReference type="PANTHER" id="PTHR33077">
    <property type="entry name" value="PROTEIN TIFY 4A-RELATED-RELATED"/>
    <property type="match status" value="1"/>
</dbReference>
<comment type="function">
    <text evidence="2">Repressor of jasmonate responses.</text>
</comment>
<dbReference type="GO" id="GO:0031347">
    <property type="term" value="P:regulation of defense response"/>
    <property type="evidence" value="ECO:0007669"/>
    <property type="project" value="UniProtKB-UniRule"/>
</dbReference>
<dbReference type="InterPro" id="IPR040390">
    <property type="entry name" value="TIFY/JAZ"/>
</dbReference>
<gene>
    <name evidence="4" type="ORF">GH714_038125</name>
</gene>
<dbReference type="Proteomes" id="UP000467840">
    <property type="component" value="Chromosome 3"/>
</dbReference>
<dbReference type="PROSITE" id="PS51320">
    <property type="entry name" value="TIFY"/>
    <property type="match status" value="1"/>
</dbReference>
<dbReference type="AlphaFoldDB" id="A0A6A6KFL4"/>
<dbReference type="InterPro" id="IPR018467">
    <property type="entry name" value="CCT_CS"/>
</dbReference>
<evidence type="ECO:0000256" key="1">
    <source>
        <dbReference type="ARBA" id="ARBA00008614"/>
    </source>
</evidence>
<evidence type="ECO:0000256" key="2">
    <source>
        <dbReference type="RuleBase" id="RU369065"/>
    </source>
</evidence>
<accession>A0A6A6KFL4</accession>
<dbReference type="PANTHER" id="PTHR33077:SF140">
    <property type="entry name" value="PROTEIN TIFY 10B"/>
    <property type="match status" value="1"/>
</dbReference>
<comment type="similarity">
    <text evidence="1 2">Belongs to the TIFY/JAZ family.</text>
</comment>
<dbReference type="SMART" id="SM00979">
    <property type="entry name" value="TIFY"/>
    <property type="match status" value="1"/>
</dbReference>
<dbReference type="EMBL" id="JAAGAX010000017">
    <property type="protein sequence ID" value="KAF2287095.1"/>
    <property type="molecule type" value="Genomic_DNA"/>
</dbReference>
<protein>
    <recommendedName>
        <fullName evidence="2">Protein TIFY</fullName>
    </recommendedName>
    <alternativeName>
        <fullName evidence="2">Jasmonate ZIM domain-containing protein</fullName>
    </alternativeName>
</protein>
<keyword evidence="2" id="KW-1184">Jasmonic acid signaling pathway</keyword>
<evidence type="ECO:0000313" key="4">
    <source>
        <dbReference type="EMBL" id="KAF2287095.1"/>
    </source>
</evidence>
<dbReference type="Pfam" id="PF06200">
    <property type="entry name" value="tify"/>
    <property type="match status" value="1"/>
</dbReference>
<comment type="subcellular location">
    <subcellularLocation>
        <location evidence="2">Nucleus</location>
    </subcellularLocation>
</comment>
<keyword evidence="5" id="KW-1185">Reference proteome</keyword>
<evidence type="ECO:0000259" key="3">
    <source>
        <dbReference type="PROSITE" id="PS51320"/>
    </source>
</evidence>
<comment type="caution">
    <text evidence="4">The sequence shown here is derived from an EMBL/GenBank/DDBJ whole genome shotgun (WGS) entry which is preliminary data.</text>
</comment>
<comment type="domain">
    <text evidence="2">The jas domain is required for interaction with COI1.</text>
</comment>
<dbReference type="GO" id="GO:2000022">
    <property type="term" value="P:regulation of jasmonic acid mediated signaling pathway"/>
    <property type="evidence" value="ECO:0007669"/>
    <property type="project" value="UniProtKB-UniRule"/>
</dbReference>
<dbReference type="Pfam" id="PF09425">
    <property type="entry name" value="Jas_motif"/>
    <property type="match status" value="1"/>
</dbReference>
<dbReference type="InterPro" id="IPR010399">
    <property type="entry name" value="Tify_dom"/>
</dbReference>
<reference evidence="4 5" key="1">
    <citation type="journal article" date="2020" name="Mol. Plant">
        <title>The Chromosome-Based Rubber Tree Genome Provides New Insights into Spurge Genome Evolution and Rubber Biosynthesis.</title>
        <authorList>
            <person name="Liu J."/>
            <person name="Shi C."/>
            <person name="Shi C.C."/>
            <person name="Li W."/>
            <person name="Zhang Q.J."/>
            <person name="Zhang Y."/>
            <person name="Li K."/>
            <person name="Lu H.F."/>
            <person name="Shi C."/>
            <person name="Zhu S.T."/>
            <person name="Xiao Z.Y."/>
            <person name="Nan H."/>
            <person name="Yue Y."/>
            <person name="Zhu X.G."/>
            <person name="Wu Y."/>
            <person name="Hong X.N."/>
            <person name="Fan G.Y."/>
            <person name="Tong Y."/>
            <person name="Zhang D."/>
            <person name="Mao C.L."/>
            <person name="Liu Y.L."/>
            <person name="Hao S.J."/>
            <person name="Liu W.Q."/>
            <person name="Lv M.Q."/>
            <person name="Zhang H.B."/>
            <person name="Liu Y."/>
            <person name="Hu-Tang G.R."/>
            <person name="Wang J.P."/>
            <person name="Wang J.H."/>
            <person name="Sun Y.H."/>
            <person name="Ni S.B."/>
            <person name="Chen W.B."/>
            <person name="Zhang X.C."/>
            <person name="Jiao Y.N."/>
            <person name="Eichler E.E."/>
            <person name="Li G.H."/>
            <person name="Liu X."/>
            <person name="Gao L.Z."/>
        </authorList>
    </citation>
    <scope>NUCLEOTIDE SEQUENCE [LARGE SCALE GENOMIC DNA]</scope>
    <source>
        <strain evidence="5">cv. GT1</strain>
        <tissue evidence="4">Leaf</tissue>
    </source>
</reference>
<organism evidence="4 5">
    <name type="scientific">Hevea brasiliensis</name>
    <name type="common">Para rubber tree</name>
    <name type="synonym">Siphonia brasiliensis</name>
    <dbReference type="NCBI Taxonomy" id="3981"/>
    <lineage>
        <taxon>Eukaryota</taxon>
        <taxon>Viridiplantae</taxon>
        <taxon>Streptophyta</taxon>
        <taxon>Embryophyta</taxon>
        <taxon>Tracheophyta</taxon>
        <taxon>Spermatophyta</taxon>
        <taxon>Magnoliopsida</taxon>
        <taxon>eudicotyledons</taxon>
        <taxon>Gunneridae</taxon>
        <taxon>Pentapetalae</taxon>
        <taxon>rosids</taxon>
        <taxon>fabids</taxon>
        <taxon>Malpighiales</taxon>
        <taxon>Euphorbiaceae</taxon>
        <taxon>Crotonoideae</taxon>
        <taxon>Micrandreae</taxon>
        <taxon>Hevea</taxon>
    </lineage>
</organism>
<dbReference type="GO" id="GO:0009611">
    <property type="term" value="P:response to wounding"/>
    <property type="evidence" value="ECO:0007669"/>
    <property type="project" value="UniProtKB-UniRule"/>
</dbReference>
<dbReference type="GO" id="GO:0005634">
    <property type="term" value="C:nucleus"/>
    <property type="evidence" value="ECO:0007669"/>
    <property type="project" value="UniProtKB-SubCell"/>
</dbReference>
<proteinExistence type="inferred from homology"/>
<keyword evidence="2" id="KW-0539">Nucleus</keyword>